<dbReference type="EMBL" id="QVEP01000043">
    <property type="protein sequence ID" value="RGB75763.1"/>
    <property type="molecule type" value="Genomic_DNA"/>
</dbReference>
<comment type="caution">
    <text evidence="2">The sequence shown here is derived from an EMBL/GenBank/DDBJ whole genome shotgun (WGS) entry which is preliminary data.</text>
</comment>
<proteinExistence type="predicted"/>
<protein>
    <submittedName>
        <fullName evidence="2">Energy coupling factor transporter S component ThiW</fullName>
    </submittedName>
</protein>
<organism evidence="2 3">
    <name type="scientific">Coprococcus catus</name>
    <dbReference type="NCBI Taxonomy" id="116085"/>
    <lineage>
        <taxon>Bacteria</taxon>
        <taxon>Bacillati</taxon>
        <taxon>Bacillota</taxon>
        <taxon>Clostridia</taxon>
        <taxon>Lachnospirales</taxon>
        <taxon>Lachnospiraceae</taxon>
        <taxon>Coprococcus</taxon>
    </lineage>
</organism>
<evidence type="ECO:0000256" key="1">
    <source>
        <dbReference type="SAM" id="Phobius"/>
    </source>
</evidence>
<sequence length="176" mass="18675">MCTKERKSVMNIKKLTLTAFFVAIAVAGSLFSFPVLGSRCSPIQHLVNVMCAILLGPWYGLAAAFLAALIRNILGLGTLLAFPGSMCGALLSGLLYKWMKKLPAAYIGEVVGTGIIGGMLSYPIAAVLMGNQTAALFTFVVPFLISTVGGTIMAIVITMTMKKTKVLARIQQQINS</sequence>
<feature type="transmembrane region" description="Helical" evidence="1">
    <location>
        <begin position="135"/>
        <end position="159"/>
    </location>
</feature>
<keyword evidence="1" id="KW-0472">Membrane</keyword>
<keyword evidence="1" id="KW-1133">Transmembrane helix</keyword>
<dbReference type="Pfam" id="PF09512">
    <property type="entry name" value="ThiW"/>
    <property type="match status" value="1"/>
</dbReference>
<evidence type="ECO:0000313" key="3">
    <source>
        <dbReference type="Proteomes" id="UP000260773"/>
    </source>
</evidence>
<dbReference type="PIRSF" id="PIRSF024534">
    <property type="entry name" value="ThiW"/>
    <property type="match status" value="1"/>
</dbReference>
<evidence type="ECO:0000313" key="2">
    <source>
        <dbReference type="EMBL" id="RGB75763.1"/>
    </source>
</evidence>
<feature type="transmembrane region" description="Helical" evidence="1">
    <location>
        <begin position="49"/>
        <end position="70"/>
    </location>
</feature>
<keyword evidence="1" id="KW-0812">Transmembrane</keyword>
<name>A0A3E2TII1_9FIRM</name>
<dbReference type="Gene3D" id="1.10.1760.20">
    <property type="match status" value="1"/>
</dbReference>
<feature type="transmembrane region" description="Helical" evidence="1">
    <location>
        <begin position="110"/>
        <end position="129"/>
    </location>
</feature>
<reference evidence="2 3" key="1">
    <citation type="submission" date="2018-08" db="EMBL/GenBank/DDBJ databases">
        <title>A genome reference for cultivated species of the human gut microbiota.</title>
        <authorList>
            <person name="Zou Y."/>
            <person name="Xue W."/>
            <person name="Luo G."/>
        </authorList>
    </citation>
    <scope>NUCLEOTIDE SEQUENCE [LARGE SCALE GENOMIC DNA]</scope>
    <source>
        <strain evidence="2 3">AF45-17</strain>
    </source>
</reference>
<feature type="transmembrane region" description="Helical" evidence="1">
    <location>
        <begin position="76"/>
        <end position="98"/>
    </location>
</feature>
<feature type="transmembrane region" description="Helical" evidence="1">
    <location>
        <begin position="15"/>
        <end position="37"/>
    </location>
</feature>
<accession>A0A3E2TII1</accession>
<dbReference type="NCBIfam" id="TIGR02359">
    <property type="entry name" value="thiW"/>
    <property type="match status" value="1"/>
</dbReference>
<dbReference type="Proteomes" id="UP000260773">
    <property type="component" value="Unassembled WGS sequence"/>
</dbReference>
<gene>
    <name evidence="2" type="primary">thiW</name>
    <name evidence="2" type="ORF">DW070_13730</name>
</gene>
<dbReference type="AlphaFoldDB" id="A0A3E2TII1"/>
<dbReference type="InterPro" id="IPR012652">
    <property type="entry name" value="ThiW"/>
</dbReference>